<sequence length="183" mass="20183">MPSQDTPIFLPPRSMAQAEFIEVLERLASGWKVGIHPHSVMRAGSVANRLAIEAPPVSPSNSLFEVLSSFSLGDTVDSFCIFNAIRLNVVCSQNHACVLVESCRWSRRTLCVCDQAGACRPCRGTRLCADLARARCGETQRTRLPSCGRQGEQEEATQFQYSTLWSSRGDHPRLARGRSCGRI</sequence>
<keyword evidence="2" id="KW-1185">Reference proteome</keyword>
<dbReference type="Proteomes" id="UP001194468">
    <property type="component" value="Unassembled WGS sequence"/>
</dbReference>
<reference evidence="1" key="2">
    <citation type="journal article" date="2020" name="Nat. Commun.">
        <title>Large-scale genome sequencing of mycorrhizal fungi provides insights into the early evolution of symbiotic traits.</title>
        <authorList>
            <person name="Miyauchi S."/>
            <person name="Kiss E."/>
            <person name="Kuo A."/>
            <person name="Drula E."/>
            <person name="Kohler A."/>
            <person name="Sanchez-Garcia M."/>
            <person name="Morin E."/>
            <person name="Andreopoulos B."/>
            <person name="Barry K.W."/>
            <person name="Bonito G."/>
            <person name="Buee M."/>
            <person name="Carver A."/>
            <person name="Chen C."/>
            <person name="Cichocki N."/>
            <person name="Clum A."/>
            <person name="Culley D."/>
            <person name="Crous P.W."/>
            <person name="Fauchery L."/>
            <person name="Girlanda M."/>
            <person name="Hayes R.D."/>
            <person name="Keri Z."/>
            <person name="LaButti K."/>
            <person name="Lipzen A."/>
            <person name="Lombard V."/>
            <person name="Magnuson J."/>
            <person name="Maillard F."/>
            <person name="Murat C."/>
            <person name="Nolan M."/>
            <person name="Ohm R.A."/>
            <person name="Pangilinan J."/>
            <person name="Pereira M.F."/>
            <person name="Perotto S."/>
            <person name="Peter M."/>
            <person name="Pfister S."/>
            <person name="Riley R."/>
            <person name="Sitrit Y."/>
            <person name="Stielow J.B."/>
            <person name="Szollosi G."/>
            <person name="Zifcakova L."/>
            <person name="Stursova M."/>
            <person name="Spatafora J.W."/>
            <person name="Tedersoo L."/>
            <person name="Vaario L.M."/>
            <person name="Yamada A."/>
            <person name="Yan M."/>
            <person name="Wang P."/>
            <person name="Xu J."/>
            <person name="Bruns T."/>
            <person name="Baldrian P."/>
            <person name="Vilgalys R."/>
            <person name="Dunand C."/>
            <person name="Henrissat B."/>
            <person name="Grigoriev I.V."/>
            <person name="Hibbett D."/>
            <person name="Nagy L.G."/>
            <person name="Martin F.M."/>
        </authorList>
    </citation>
    <scope>NUCLEOTIDE SEQUENCE</scope>
    <source>
        <strain evidence="1">BED1</strain>
    </source>
</reference>
<protein>
    <submittedName>
        <fullName evidence="1">Uncharacterized protein</fullName>
    </submittedName>
</protein>
<dbReference type="AlphaFoldDB" id="A0AAD4BS54"/>
<organism evidence="1 2">
    <name type="scientific">Boletus edulis BED1</name>
    <dbReference type="NCBI Taxonomy" id="1328754"/>
    <lineage>
        <taxon>Eukaryota</taxon>
        <taxon>Fungi</taxon>
        <taxon>Dikarya</taxon>
        <taxon>Basidiomycota</taxon>
        <taxon>Agaricomycotina</taxon>
        <taxon>Agaricomycetes</taxon>
        <taxon>Agaricomycetidae</taxon>
        <taxon>Boletales</taxon>
        <taxon>Boletineae</taxon>
        <taxon>Boletaceae</taxon>
        <taxon>Boletoideae</taxon>
        <taxon>Boletus</taxon>
    </lineage>
</organism>
<evidence type="ECO:0000313" key="2">
    <source>
        <dbReference type="Proteomes" id="UP001194468"/>
    </source>
</evidence>
<dbReference type="EMBL" id="WHUW01000017">
    <property type="protein sequence ID" value="KAF8438204.1"/>
    <property type="molecule type" value="Genomic_DNA"/>
</dbReference>
<comment type="caution">
    <text evidence="1">The sequence shown here is derived from an EMBL/GenBank/DDBJ whole genome shotgun (WGS) entry which is preliminary data.</text>
</comment>
<name>A0AAD4BS54_BOLED</name>
<proteinExistence type="predicted"/>
<evidence type="ECO:0000313" key="1">
    <source>
        <dbReference type="EMBL" id="KAF8438204.1"/>
    </source>
</evidence>
<reference evidence="1" key="1">
    <citation type="submission" date="2019-10" db="EMBL/GenBank/DDBJ databases">
        <authorList>
            <consortium name="DOE Joint Genome Institute"/>
            <person name="Kuo A."/>
            <person name="Miyauchi S."/>
            <person name="Kiss E."/>
            <person name="Drula E."/>
            <person name="Kohler A."/>
            <person name="Sanchez-Garcia M."/>
            <person name="Andreopoulos B."/>
            <person name="Barry K.W."/>
            <person name="Bonito G."/>
            <person name="Buee M."/>
            <person name="Carver A."/>
            <person name="Chen C."/>
            <person name="Cichocki N."/>
            <person name="Clum A."/>
            <person name="Culley D."/>
            <person name="Crous P.W."/>
            <person name="Fauchery L."/>
            <person name="Girlanda M."/>
            <person name="Hayes R."/>
            <person name="Keri Z."/>
            <person name="LaButti K."/>
            <person name="Lipzen A."/>
            <person name="Lombard V."/>
            <person name="Magnuson J."/>
            <person name="Maillard F."/>
            <person name="Morin E."/>
            <person name="Murat C."/>
            <person name="Nolan M."/>
            <person name="Ohm R."/>
            <person name="Pangilinan J."/>
            <person name="Pereira M."/>
            <person name="Perotto S."/>
            <person name="Peter M."/>
            <person name="Riley R."/>
            <person name="Sitrit Y."/>
            <person name="Stielow B."/>
            <person name="Szollosi G."/>
            <person name="Zifcakova L."/>
            <person name="Stursova M."/>
            <person name="Spatafora J.W."/>
            <person name="Tedersoo L."/>
            <person name="Vaario L.-M."/>
            <person name="Yamada A."/>
            <person name="Yan M."/>
            <person name="Wang P."/>
            <person name="Xu J."/>
            <person name="Bruns T."/>
            <person name="Baldrian P."/>
            <person name="Vilgalys R."/>
            <person name="Henrissat B."/>
            <person name="Grigoriev I.V."/>
            <person name="Hibbett D."/>
            <person name="Nagy L.G."/>
            <person name="Martin F.M."/>
        </authorList>
    </citation>
    <scope>NUCLEOTIDE SEQUENCE</scope>
    <source>
        <strain evidence="1">BED1</strain>
    </source>
</reference>
<gene>
    <name evidence="1" type="ORF">L210DRAFT_3545697</name>
</gene>
<accession>A0AAD4BS54</accession>